<dbReference type="STRING" id="649333.SAMN04487989_102416"/>
<accession>A0A1I5B111</accession>
<name>A0A1I5B111_9FLAO</name>
<dbReference type="Proteomes" id="UP000198705">
    <property type="component" value="Unassembled WGS sequence"/>
</dbReference>
<dbReference type="EMBL" id="FOVN01000002">
    <property type="protein sequence ID" value="SFN68377.1"/>
    <property type="molecule type" value="Genomic_DNA"/>
</dbReference>
<reference evidence="2" key="1">
    <citation type="submission" date="2016-10" db="EMBL/GenBank/DDBJ databases">
        <authorList>
            <person name="Varghese N."/>
            <person name="Submissions S."/>
        </authorList>
    </citation>
    <scope>NUCLEOTIDE SEQUENCE [LARGE SCALE GENOMIC DNA]</scope>
    <source>
        <strain evidence="2">DSM 23925</strain>
    </source>
</reference>
<organism evidence="1 2">
    <name type="scientific">Bizionia echini</name>
    <dbReference type="NCBI Taxonomy" id="649333"/>
    <lineage>
        <taxon>Bacteria</taxon>
        <taxon>Pseudomonadati</taxon>
        <taxon>Bacteroidota</taxon>
        <taxon>Flavobacteriia</taxon>
        <taxon>Flavobacteriales</taxon>
        <taxon>Flavobacteriaceae</taxon>
        <taxon>Bizionia</taxon>
    </lineage>
</organism>
<dbReference type="AlphaFoldDB" id="A0A1I5B111"/>
<evidence type="ECO:0000313" key="1">
    <source>
        <dbReference type="EMBL" id="SFN68377.1"/>
    </source>
</evidence>
<protein>
    <submittedName>
        <fullName evidence="1">Uncharacterized protein</fullName>
    </submittedName>
</protein>
<keyword evidence="2" id="KW-1185">Reference proteome</keyword>
<dbReference type="RefSeq" id="WP_245758210.1">
    <property type="nucleotide sequence ID" value="NZ_CAXAYH010000025.1"/>
</dbReference>
<gene>
    <name evidence="1" type="ORF">SAMN04487989_102416</name>
</gene>
<evidence type="ECO:0000313" key="2">
    <source>
        <dbReference type="Proteomes" id="UP000198705"/>
    </source>
</evidence>
<proteinExistence type="predicted"/>
<sequence>MKELKQHIIFKGFTVLLVLVILLPAAVKMGHVFENHKHEVCLNKSTTHFHALDLECEFYKFKVSNHFFHIPENFHILEVEENHEIASSQYVYLSPFQQLHFSLRGPPVFS</sequence>